<keyword evidence="2" id="KW-1003">Cell membrane</keyword>
<evidence type="ECO:0000256" key="6">
    <source>
        <dbReference type="SAM" id="Phobius"/>
    </source>
</evidence>
<protein>
    <submittedName>
        <fullName evidence="8">DMT family transporter</fullName>
    </submittedName>
</protein>
<feature type="transmembrane region" description="Helical" evidence="6">
    <location>
        <begin position="465"/>
        <end position="484"/>
    </location>
</feature>
<evidence type="ECO:0000256" key="3">
    <source>
        <dbReference type="ARBA" id="ARBA00022692"/>
    </source>
</evidence>
<proteinExistence type="predicted"/>
<feature type="transmembrane region" description="Helical" evidence="6">
    <location>
        <begin position="166"/>
        <end position="183"/>
    </location>
</feature>
<feature type="transmembrane region" description="Helical" evidence="6">
    <location>
        <begin position="340"/>
        <end position="363"/>
    </location>
</feature>
<keyword evidence="3 6" id="KW-0812">Transmembrane</keyword>
<gene>
    <name evidence="8" type="ORF">EVG15_10815</name>
</gene>
<organism evidence="8 9">
    <name type="scientific">Candidatus Acididesulfobacter diazotrophicus</name>
    <dbReference type="NCBI Taxonomy" id="2597226"/>
    <lineage>
        <taxon>Bacteria</taxon>
        <taxon>Deltaproteobacteria</taxon>
        <taxon>Candidatus Acidulodesulfobacterales</taxon>
        <taxon>Candidatus Acididesulfobacter</taxon>
    </lineage>
</organism>
<dbReference type="InterPro" id="IPR050638">
    <property type="entry name" value="AA-Vitamin_Transporters"/>
</dbReference>
<feature type="transmembrane region" description="Helical" evidence="6">
    <location>
        <begin position="234"/>
        <end position="256"/>
    </location>
</feature>
<dbReference type="GO" id="GO:0005886">
    <property type="term" value="C:plasma membrane"/>
    <property type="evidence" value="ECO:0007669"/>
    <property type="project" value="UniProtKB-SubCell"/>
</dbReference>
<comment type="subcellular location">
    <subcellularLocation>
        <location evidence="1">Cell membrane</location>
        <topology evidence="1">Multi-pass membrane protein</topology>
    </subcellularLocation>
</comment>
<dbReference type="InterPro" id="IPR037185">
    <property type="entry name" value="EmrE-like"/>
</dbReference>
<feature type="domain" description="EamA" evidence="7">
    <location>
        <begin position="10"/>
        <end position="152"/>
    </location>
</feature>
<comment type="caution">
    <text evidence="8">The sequence shown here is derived from an EMBL/GenBank/DDBJ whole genome shotgun (WGS) entry which is preliminary data.</text>
</comment>
<dbReference type="PANTHER" id="PTHR32322:SF18">
    <property type="entry name" value="S-ADENOSYLMETHIONINE_S-ADENOSYLHOMOCYSTEINE TRANSPORTER"/>
    <property type="match status" value="1"/>
</dbReference>
<dbReference type="InterPro" id="IPR000620">
    <property type="entry name" value="EamA_dom"/>
</dbReference>
<dbReference type="EMBL" id="SGBB01000038">
    <property type="protein sequence ID" value="RZD17508.1"/>
    <property type="molecule type" value="Genomic_DNA"/>
</dbReference>
<evidence type="ECO:0000256" key="4">
    <source>
        <dbReference type="ARBA" id="ARBA00022989"/>
    </source>
</evidence>
<evidence type="ECO:0000313" key="9">
    <source>
        <dbReference type="Proteomes" id="UP000319296"/>
    </source>
</evidence>
<feature type="domain" description="EamA" evidence="7">
    <location>
        <begin position="188"/>
        <end position="304"/>
    </location>
</feature>
<dbReference type="Pfam" id="PF00892">
    <property type="entry name" value="EamA"/>
    <property type="match status" value="2"/>
</dbReference>
<dbReference type="Proteomes" id="UP000319296">
    <property type="component" value="Unassembled WGS sequence"/>
</dbReference>
<name>A0A519BJQ9_9DELT</name>
<sequence length="603" mass="68191">MKNKNSLYNFGLFGGIISIFIWSLTPLVVTVLKQSVNAVMVAFLLQLVGLSASVIFTLWLYFTKYDMSFLKEIPVKAYKWIILAGIVESLSYITFYFAIQYGGAMQATVVHYLWPLILIVLSQTFITNTTLKLNFYQWFLVFLAIIGSYFVITGGINIFTSSYFKLPLLWAFASAFLSAMNSYSYKKFGNYFTMTKWQQHAIILTPRVFIQVIVAFIVVLILKDYVWQADFQSIALIFYLGIFTLFLSHIGFSYALHNMSTEPLSIATYATPALSLIWVAVFLHQNMPNIALSGAGLVFVCVVLAQSKERYLNTASGLILSVSIISLLILILPHPFIKSIYFGFANGISVTGIIFSIIIGFTLSRLHLRNKETDIILIKINNNIQECINQFPEIKSHMIEIAKLVLFIDANNSINKDDVVEKINKINGIKDEIVKNFGLKNNDIILKTFKDLDEWIYIRNIGLSLPEWFAIISLGFILVLGIITSSAQTWFGHSIALLLSVVITILVISVHDYEINRLSKQPMYLFSAKQSVLRKNYGGIVIPEKQWNNRLFPLTKQFLKLIIINSAGESEEKSILKETVISKKLIWILGSVGVILGLIAIIR</sequence>
<accession>A0A519BJQ9</accession>
<evidence type="ECO:0000256" key="1">
    <source>
        <dbReference type="ARBA" id="ARBA00004651"/>
    </source>
</evidence>
<evidence type="ECO:0000259" key="7">
    <source>
        <dbReference type="Pfam" id="PF00892"/>
    </source>
</evidence>
<feature type="transmembrane region" description="Helical" evidence="6">
    <location>
        <begin position="317"/>
        <end position="334"/>
    </location>
</feature>
<evidence type="ECO:0000256" key="5">
    <source>
        <dbReference type="ARBA" id="ARBA00023136"/>
    </source>
</evidence>
<feature type="transmembrane region" description="Helical" evidence="6">
    <location>
        <begin position="585"/>
        <end position="602"/>
    </location>
</feature>
<feature type="transmembrane region" description="Helical" evidence="6">
    <location>
        <begin position="111"/>
        <end position="131"/>
    </location>
</feature>
<reference evidence="8 9" key="1">
    <citation type="journal article" date="2019" name="ISME J.">
        <title>Insights into ecological role of a new deltaproteobacterial order Candidatus Acidulodesulfobacterales by metagenomics and metatranscriptomics.</title>
        <authorList>
            <person name="Tan S."/>
            <person name="Liu J."/>
            <person name="Fang Y."/>
            <person name="Hedlund B.P."/>
            <person name="Lian Z.H."/>
            <person name="Huang L.Y."/>
            <person name="Li J.T."/>
            <person name="Huang L.N."/>
            <person name="Li W.J."/>
            <person name="Jiang H.C."/>
            <person name="Dong H.L."/>
            <person name="Shu W.S."/>
        </authorList>
    </citation>
    <scope>NUCLEOTIDE SEQUENCE [LARGE SCALE GENOMIC DNA]</scope>
    <source>
        <strain evidence="8">AP1</strain>
    </source>
</reference>
<dbReference type="AlphaFoldDB" id="A0A519BJQ9"/>
<feature type="transmembrane region" description="Helical" evidence="6">
    <location>
        <begin position="38"/>
        <end position="60"/>
    </location>
</feature>
<dbReference type="PANTHER" id="PTHR32322">
    <property type="entry name" value="INNER MEMBRANE TRANSPORTER"/>
    <property type="match status" value="1"/>
</dbReference>
<feature type="transmembrane region" description="Helical" evidence="6">
    <location>
        <begin position="263"/>
        <end position="283"/>
    </location>
</feature>
<feature type="transmembrane region" description="Helical" evidence="6">
    <location>
        <begin position="204"/>
        <end position="222"/>
    </location>
</feature>
<feature type="transmembrane region" description="Helical" evidence="6">
    <location>
        <begin position="7"/>
        <end position="32"/>
    </location>
</feature>
<feature type="transmembrane region" description="Helical" evidence="6">
    <location>
        <begin position="80"/>
        <end position="99"/>
    </location>
</feature>
<dbReference type="SUPFAM" id="SSF103481">
    <property type="entry name" value="Multidrug resistance efflux transporter EmrE"/>
    <property type="match status" value="1"/>
</dbReference>
<evidence type="ECO:0000313" key="8">
    <source>
        <dbReference type="EMBL" id="RZD17508.1"/>
    </source>
</evidence>
<keyword evidence="4 6" id="KW-1133">Transmembrane helix</keyword>
<feature type="transmembrane region" description="Helical" evidence="6">
    <location>
        <begin position="490"/>
        <end position="510"/>
    </location>
</feature>
<evidence type="ECO:0000256" key="2">
    <source>
        <dbReference type="ARBA" id="ARBA00022475"/>
    </source>
</evidence>
<keyword evidence="5 6" id="KW-0472">Membrane</keyword>
<feature type="transmembrane region" description="Helical" evidence="6">
    <location>
        <begin position="138"/>
        <end position="160"/>
    </location>
</feature>